<dbReference type="InterPro" id="IPR050789">
    <property type="entry name" value="Diverse_Enzym_Activities"/>
</dbReference>
<accession>A0A7W6FSX6</accession>
<evidence type="ECO:0000256" key="1">
    <source>
        <dbReference type="SAM" id="MobiDB-lite"/>
    </source>
</evidence>
<dbReference type="PANTHER" id="PTHR43283">
    <property type="entry name" value="BETA-LACTAMASE-RELATED"/>
    <property type="match status" value="1"/>
</dbReference>
<dbReference type="InterPro" id="IPR001466">
    <property type="entry name" value="Beta-lactam-related"/>
</dbReference>
<dbReference type="Gene3D" id="3.40.710.10">
    <property type="entry name" value="DD-peptidase/beta-lactamase superfamily"/>
    <property type="match status" value="1"/>
</dbReference>
<dbReference type="OrthoDB" id="9814204at2"/>
<gene>
    <name evidence="3" type="ORF">GGR05_000522</name>
</gene>
<dbReference type="AlphaFoldDB" id="A0A7W6FSX6"/>
<evidence type="ECO:0000259" key="2">
    <source>
        <dbReference type="Pfam" id="PF00144"/>
    </source>
</evidence>
<dbReference type="Proteomes" id="UP000531216">
    <property type="component" value="Unassembled WGS sequence"/>
</dbReference>
<comment type="caution">
    <text evidence="3">The sequence shown here is derived from an EMBL/GenBank/DDBJ whole genome shotgun (WGS) entry which is preliminary data.</text>
</comment>
<evidence type="ECO:0000313" key="4">
    <source>
        <dbReference type="Proteomes" id="UP000531216"/>
    </source>
</evidence>
<reference evidence="3 4" key="1">
    <citation type="submission" date="2020-08" db="EMBL/GenBank/DDBJ databases">
        <title>Genomic Encyclopedia of Type Strains, Phase IV (KMG-IV): sequencing the most valuable type-strain genomes for metagenomic binning, comparative biology and taxonomic classification.</title>
        <authorList>
            <person name="Goeker M."/>
        </authorList>
    </citation>
    <scope>NUCLEOTIDE SEQUENCE [LARGE SCALE GENOMIC DNA]</scope>
    <source>
        <strain evidence="3 4">DSM 25024</strain>
    </source>
</reference>
<evidence type="ECO:0000313" key="3">
    <source>
        <dbReference type="EMBL" id="MBB3934411.1"/>
    </source>
</evidence>
<sequence length="346" mass="37157">MPVVPAGAQEGAPAVPGDARTPATAAPVARDGFGAAIERARSFAPLETLQIAQDGETLVDEGFRGNRTDRAANIKSASKSVVSALVGIAIDKGLIRGPDQPIADFLHADFPENPDPRLTQVTVGHLLSMQAGLERTSGGNYGAWISSRNWVRDALRRPFVTDPGGSMLYSTGSTHLLSAILTKASGRTTLALARDWLGPAGVRVTDWERDPQGIYLGGNQMAMTPRSLLAFGELYRRGGLGYDGTRILSEDWIAQSWTPRTTSRFHDGRYGYGWFIDTFAGHAGRYGWGYGGQMIYVIPDLALTVAITSAEDQPSARSGYVQDLHRLVSETIIPAAEARRATEGKS</sequence>
<dbReference type="Pfam" id="PF00144">
    <property type="entry name" value="Beta-lactamase"/>
    <property type="match status" value="1"/>
</dbReference>
<dbReference type="PANTHER" id="PTHR43283:SF7">
    <property type="entry name" value="BETA-LACTAMASE-RELATED DOMAIN-CONTAINING PROTEIN"/>
    <property type="match status" value="1"/>
</dbReference>
<dbReference type="InterPro" id="IPR012338">
    <property type="entry name" value="Beta-lactam/transpept-like"/>
</dbReference>
<dbReference type="RefSeq" id="WP_090959102.1">
    <property type="nucleotide sequence ID" value="NZ_FOOA01000001.1"/>
</dbReference>
<proteinExistence type="predicted"/>
<organism evidence="3 4">
    <name type="scientific">Aureimonas phyllosphaerae</name>
    <dbReference type="NCBI Taxonomy" id="1166078"/>
    <lineage>
        <taxon>Bacteria</taxon>
        <taxon>Pseudomonadati</taxon>
        <taxon>Pseudomonadota</taxon>
        <taxon>Alphaproteobacteria</taxon>
        <taxon>Hyphomicrobiales</taxon>
        <taxon>Aurantimonadaceae</taxon>
        <taxon>Aureimonas</taxon>
    </lineage>
</organism>
<name>A0A7W6FSX6_9HYPH</name>
<feature type="domain" description="Beta-lactamase-related" evidence="2">
    <location>
        <begin position="51"/>
        <end position="316"/>
    </location>
</feature>
<keyword evidence="4" id="KW-1185">Reference proteome</keyword>
<dbReference type="EMBL" id="JACIDO010000001">
    <property type="protein sequence ID" value="MBB3934411.1"/>
    <property type="molecule type" value="Genomic_DNA"/>
</dbReference>
<feature type="region of interest" description="Disordered" evidence="1">
    <location>
        <begin position="1"/>
        <end position="23"/>
    </location>
</feature>
<dbReference type="SUPFAM" id="SSF56601">
    <property type="entry name" value="beta-lactamase/transpeptidase-like"/>
    <property type="match status" value="1"/>
</dbReference>
<protein>
    <submittedName>
        <fullName evidence="3">CubicO group peptidase (Beta-lactamase class C family)</fullName>
    </submittedName>
</protein>